<gene>
    <name evidence="1" type="ORF">J2Z37_003847</name>
</gene>
<dbReference type="EMBL" id="JAGGKT010000013">
    <property type="protein sequence ID" value="MBP1933834.1"/>
    <property type="molecule type" value="Genomic_DNA"/>
</dbReference>
<organism evidence="1 2">
    <name type="scientific">Ammoniphilus resinae</name>
    <dbReference type="NCBI Taxonomy" id="861532"/>
    <lineage>
        <taxon>Bacteria</taxon>
        <taxon>Bacillati</taxon>
        <taxon>Bacillota</taxon>
        <taxon>Bacilli</taxon>
        <taxon>Bacillales</taxon>
        <taxon>Paenibacillaceae</taxon>
        <taxon>Aneurinibacillus group</taxon>
        <taxon>Ammoniphilus</taxon>
    </lineage>
</organism>
<evidence type="ECO:0000313" key="2">
    <source>
        <dbReference type="Proteomes" id="UP001519343"/>
    </source>
</evidence>
<dbReference type="Proteomes" id="UP001519343">
    <property type="component" value="Unassembled WGS sequence"/>
</dbReference>
<proteinExistence type="predicted"/>
<comment type="caution">
    <text evidence="1">The sequence shown here is derived from an EMBL/GenBank/DDBJ whole genome shotgun (WGS) entry which is preliminary data.</text>
</comment>
<name>A0ABS4GUB2_9BACL</name>
<evidence type="ECO:0000313" key="1">
    <source>
        <dbReference type="EMBL" id="MBP1933834.1"/>
    </source>
</evidence>
<protein>
    <submittedName>
        <fullName evidence="1">Uncharacterized protein</fullName>
    </submittedName>
</protein>
<sequence>MILSHCCGAPTHMTYLSDDPFVYDDVYDLQTPVPVCLKCKQVIGPIQPKPPRNDIRKTIRLKGGWKCIYREP</sequence>
<keyword evidence="2" id="KW-1185">Reference proteome</keyword>
<accession>A0ABS4GUB2</accession>
<reference evidence="1 2" key="1">
    <citation type="submission" date="2021-03" db="EMBL/GenBank/DDBJ databases">
        <title>Genomic Encyclopedia of Type Strains, Phase IV (KMG-IV): sequencing the most valuable type-strain genomes for metagenomic binning, comparative biology and taxonomic classification.</title>
        <authorList>
            <person name="Goeker M."/>
        </authorList>
    </citation>
    <scope>NUCLEOTIDE SEQUENCE [LARGE SCALE GENOMIC DNA]</scope>
    <source>
        <strain evidence="1 2">DSM 24738</strain>
    </source>
</reference>